<dbReference type="RefSeq" id="WP_089784893.1">
    <property type="nucleotide sequence ID" value="NZ_FOKW01000001.1"/>
</dbReference>
<organism evidence="1 2">
    <name type="scientific">Natronobacterium haloterrestre</name>
    <name type="common">Halobiforma haloterrestris</name>
    <dbReference type="NCBI Taxonomy" id="148448"/>
    <lineage>
        <taxon>Archaea</taxon>
        <taxon>Methanobacteriati</taxon>
        <taxon>Methanobacteriota</taxon>
        <taxon>Stenosarchaea group</taxon>
        <taxon>Halobacteria</taxon>
        <taxon>Halobacteriales</taxon>
        <taxon>Natrialbaceae</taxon>
        <taxon>Natronobacterium</taxon>
    </lineage>
</organism>
<accession>A0A1I1DEX7</accession>
<sequence length="312" mass="33997">MERRALLAGISSGVAASVAGCLVNDGGCLGETWTGVGYDIHLEEIAYDEPAGEWTGTCSLTVDINFVRGSRDGITNAGVALYSEAGDRLELVSLGDMTWGNFPEENRSEMDCGGYGKGYWTRSVEFTVAELPYYFGLWYSDVRAGVPERTASLRYTQEPSSSPDAVSPDDWERVDAGFRENFPPLPEQPPTLGEGIATAELSDYDRRCRDHETGFRLEETSCCDLALVGRYRANDPAAVPGFRAATLEDGETMALEIGIGDYRRPPEPTCEPTDVEYTVDVSVEEELPDAVEVVHLDSDGAELDRETVSTDA</sequence>
<dbReference type="OrthoDB" id="383318at2157"/>
<evidence type="ECO:0000313" key="2">
    <source>
        <dbReference type="Proteomes" id="UP000199161"/>
    </source>
</evidence>
<dbReference type="AlphaFoldDB" id="A0A1I1DEX7"/>
<keyword evidence="2" id="KW-1185">Reference proteome</keyword>
<dbReference type="EMBL" id="FOKW01000001">
    <property type="protein sequence ID" value="SFB71330.1"/>
    <property type="molecule type" value="Genomic_DNA"/>
</dbReference>
<evidence type="ECO:0000313" key="1">
    <source>
        <dbReference type="EMBL" id="SFB71330.1"/>
    </source>
</evidence>
<reference evidence="2" key="1">
    <citation type="submission" date="2016-10" db="EMBL/GenBank/DDBJ databases">
        <authorList>
            <person name="Varghese N."/>
            <person name="Submissions S."/>
        </authorList>
    </citation>
    <scope>NUCLEOTIDE SEQUENCE [LARGE SCALE GENOMIC DNA]</scope>
    <source>
        <strain evidence="2">DSM 13078</strain>
    </source>
</reference>
<gene>
    <name evidence="1" type="ORF">SAMN05444422_101405</name>
</gene>
<evidence type="ECO:0008006" key="3">
    <source>
        <dbReference type="Google" id="ProtNLM"/>
    </source>
</evidence>
<name>A0A1I1DEX7_NATHA</name>
<proteinExistence type="predicted"/>
<dbReference type="PROSITE" id="PS51257">
    <property type="entry name" value="PROKAR_LIPOPROTEIN"/>
    <property type="match status" value="1"/>
</dbReference>
<protein>
    <recommendedName>
        <fullName evidence="3">Lipoprotein</fullName>
    </recommendedName>
</protein>
<dbReference type="Proteomes" id="UP000199161">
    <property type="component" value="Unassembled WGS sequence"/>
</dbReference>